<evidence type="ECO:0000256" key="1">
    <source>
        <dbReference type="ARBA" id="ARBA00022448"/>
    </source>
</evidence>
<dbReference type="SMART" id="SM00382">
    <property type="entry name" value="AAA"/>
    <property type="match status" value="1"/>
</dbReference>
<dbReference type="InterPro" id="IPR051120">
    <property type="entry name" value="ABC_AA/LPS_Transport"/>
</dbReference>
<protein>
    <submittedName>
        <fullName evidence="5">ABC transporter ATP-binding protein</fullName>
    </submittedName>
</protein>
<dbReference type="Pfam" id="PF00005">
    <property type="entry name" value="ABC_tran"/>
    <property type="match status" value="1"/>
</dbReference>
<name>A0A9W6Q1V0_9ACTN</name>
<evidence type="ECO:0000256" key="3">
    <source>
        <dbReference type="ARBA" id="ARBA00022840"/>
    </source>
</evidence>
<dbReference type="PROSITE" id="PS50893">
    <property type="entry name" value="ABC_TRANSPORTER_2"/>
    <property type="match status" value="1"/>
</dbReference>
<keyword evidence="3 5" id="KW-0067">ATP-binding</keyword>
<organism evidence="5 6">
    <name type="scientific">Actinomadura rubrobrunea</name>
    <dbReference type="NCBI Taxonomy" id="115335"/>
    <lineage>
        <taxon>Bacteria</taxon>
        <taxon>Bacillati</taxon>
        <taxon>Actinomycetota</taxon>
        <taxon>Actinomycetes</taxon>
        <taxon>Streptosporangiales</taxon>
        <taxon>Thermomonosporaceae</taxon>
        <taxon>Actinomadura</taxon>
    </lineage>
</organism>
<evidence type="ECO:0000259" key="4">
    <source>
        <dbReference type="PROSITE" id="PS50893"/>
    </source>
</evidence>
<dbReference type="Gene3D" id="3.40.50.300">
    <property type="entry name" value="P-loop containing nucleotide triphosphate hydrolases"/>
    <property type="match status" value="1"/>
</dbReference>
<evidence type="ECO:0000313" key="6">
    <source>
        <dbReference type="Proteomes" id="UP001165124"/>
    </source>
</evidence>
<gene>
    <name evidence="5" type="ORF">Arub01_49610</name>
</gene>
<dbReference type="InterPro" id="IPR003593">
    <property type="entry name" value="AAA+_ATPase"/>
</dbReference>
<reference evidence="5" key="1">
    <citation type="submission" date="2023-02" db="EMBL/GenBank/DDBJ databases">
        <title>Actinomadura rubrobrunea NBRC 14622.</title>
        <authorList>
            <person name="Ichikawa N."/>
            <person name="Sato H."/>
            <person name="Tonouchi N."/>
        </authorList>
    </citation>
    <scope>NUCLEOTIDE SEQUENCE</scope>
    <source>
        <strain evidence="5">NBRC 14622</strain>
    </source>
</reference>
<evidence type="ECO:0000313" key="5">
    <source>
        <dbReference type="EMBL" id="GLW66717.1"/>
    </source>
</evidence>
<proteinExistence type="predicted"/>
<accession>A0A9W6Q1V0</accession>
<dbReference type="GO" id="GO:0005524">
    <property type="term" value="F:ATP binding"/>
    <property type="evidence" value="ECO:0007669"/>
    <property type="project" value="UniProtKB-KW"/>
</dbReference>
<dbReference type="Proteomes" id="UP001165124">
    <property type="component" value="Unassembled WGS sequence"/>
</dbReference>
<dbReference type="EMBL" id="BSRZ01000016">
    <property type="protein sequence ID" value="GLW66717.1"/>
    <property type="molecule type" value="Genomic_DNA"/>
</dbReference>
<dbReference type="GO" id="GO:0005886">
    <property type="term" value="C:plasma membrane"/>
    <property type="evidence" value="ECO:0007669"/>
    <property type="project" value="TreeGrafter"/>
</dbReference>
<dbReference type="GO" id="GO:0016887">
    <property type="term" value="F:ATP hydrolysis activity"/>
    <property type="evidence" value="ECO:0007669"/>
    <property type="project" value="InterPro"/>
</dbReference>
<comment type="caution">
    <text evidence="5">The sequence shown here is derived from an EMBL/GenBank/DDBJ whole genome shotgun (WGS) entry which is preliminary data.</text>
</comment>
<keyword evidence="2" id="KW-0547">Nucleotide-binding</keyword>
<dbReference type="InterPro" id="IPR027417">
    <property type="entry name" value="P-loop_NTPase"/>
</dbReference>
<keyword evidence="6" id="KW-1185">Reference proteome</keyword>
<dbReference type="CDD" id="cd03219">
    <property type="entry name" value="ABC_Mj1267_LivG_branched"/>
    <property type="match status" value="1"/>
</dbReference>
<sequence>MDGPVLRARGLVKEFRGFRAVDGVDLDVAEGSVHALVGPNGAGKTTLFNLLTGFLRPSAGSVRLEGRELAGLSPERIARLGVARSFQITSLFAELTPRQHVELALAGRTGLGWRFWKSDRALGRFSGRADELLERVGLADHAHVPAASLAYGRKRALELALALALDPKVLLLDEPTAGMGVEDVDRTVDLVRRVRDGRTVVLVEHNMNVVASLADRVTVLQHGRVLAEGPYAEIRRDPRVVAAYLGDSDAAR</sequence>
<dbReference type="Pfam" id="PF12399">
    <property type="entry name" value="BCA_ABC_TP_C"/>
    <property type="match status" value="1"/>
</dbReference>
<evidence type="ECO:0000256" key="2">
    <source>
        <dbReference type="ARBA" id="ARBA00022741"/>
    </source>
</evidence>
<dbReference type="SUPFAM" id="SSF52540">
    <property type="entry name" value="P-loop containing nucleoside triphosphate hydrolases"/>
    <property type="match status" value="1"/>
</dbReference>
<dbReference type="InterPro" id="IPR032823">
    <property type="entry name" value="BCA_ABC_TP_C"/>
</dbReference>
<dbReference type="RefSeq" id="WP_067916242.1">
    <property type="nucleotide sequence ID" value="NZ_BSRZ01000016.1"/>
</dbReference>
<feature type="domain" description="ABC transporter" evidence="4">
    <location>
        <begin position="6"/>
        <end position="247"/>
    </location>
</feature>
<dbReference type="InterPro" id="IPR003439">
    <property type="entry name" value="ABC_transporter-like_ATP-bd"/>
</dbReference>
<dbReference type="PANTHER" id="PTHR45772:SF3">
    <property type="entry name" value="ABC TRANSPORTER ATP-BINDING PROTEIN"/>
    <property type="match status" value="1"/>
</dbReference>
<keyword evidence="1" id="KW-0813">Transport</keyword>
<dbReference type="PANTHER" id="PTHR45772">
    <property type="entry name" value="CONSERVED COMPONENT OF ABC TRANSPORTER FOR NATURAL AMINO ACIDS-RELATED"/>
    <property type="match status" value="1"/>
</dbReference>
<dbReference type="AlphaFoldDB" id="A0A9W6Q1V0"/>